<dbReference type="PROSITE" id="PS51762">
    <property type="entry name" value="GH16_2"/>
    <property type="match status" value="1"/>
</dbReference>
<keyword evidence="5" id="KW-1185">Reference proteome</keyword>
<evidence type="ECO:0000256" key="1">
    <source>
        <dbReference type="ARBA" id="ARBA00006865"/>
    </source>
</evidence>
<protein>
    <recommendedName>
        <fullName evidence="3">GH16 domain-containing protein</fullName>
    </recommendedName>
</protein>
<comment type="similarity">
    <text evidence="1">Belongs to the glycosyl hydrolase 16 family.</text>
</comment>
<reference evidence="4 5" key="1">
    <citation type="journal article" date="2023" name="PLoS ONE">
        <title>Cytospora paraplurivora sp. nov. isolated from orchards with fruit tree decline syndrome in Ontario, Canada.</title>
        <authorList>
            <person name="Ilyukhin E."/>
            <person name="Nguyen H.D.T."/>
            <person name="Castle A.J."/>
            <person name="Ellouze W."/>
        </authorList>
    </citation>
    <scope>NUCLEOTIDE SEQUENCE [LARGE SCALE GENOMIC DNA]</scope>
    <source>
        <strain evidence="4 5">FDS-564</strain>
    </source>
</reference>
<dbReference type="Gene3D" id="2.60.120.200">
    <property type="match status" value="1"/>
</dbReference>
<keyword evidence="2" id="KW-0812">Transmembrane</keyword>
<dbReference type="GO" id="GO:0005975">
    <property type="term" value="P:carbohydrate metabolic process"/>
    <property type="evidence" value="ECO:0007669"/>
    <property type="project" value="InterPro"/>
</dbReference>
<dbReference type="Proteomes" id="UP001320245">
    <property type="component" value="Unassembled WGS sequence"/>
</dbReference>
<sequence>MVHTGISTPTHDSVVFNGRSRKRFVSYRLRGEYEKPWLEDPKFNKTKYNNYIVYAWVFIGVCAAGVVAYFQIRSALPSPICLIYEDKFDGGKLDESKWNYEVALNGFGTGSFDWTTTDATNTYIDEKGLHIVPTLTNETTSITTDQMWNGYTLNLTADGTCTETSESACVAHSNSTLGHLIPPVRSARINTKGKVGMKYGRVEVVAKLPKGDWLWPAIWMMPKDSVYGAWPKSGEIDIMESRGNTVSYPGGRNLYYTTLHWGPSSTYDSYWKTQAVRTDRRGDFTDGFHTYGLEWTANHIYMYFDDRLTQVLYTKFHADETLWKKGGFAGDSENNTLIANPWENSTSTTGNAPFDQEFYLILNVAVGSTNGWFL</sequence>
<keyword evidence="2" id="KW-0472">Membrane</keyword>
<dbReference type="EMBL" id="JAJSPL020000020">
    <property type="protein sequence ID" value="KAK7740512.1"/>
    <property type="molecule type" value="Genomic_DNA"/>
</dbReference>
<dbReference type="SUPFAM" id="SSF49899">
    <property type="entry name" value="Concanavalin A-like lectins/glucanases"/>
    <property type="match status" value="1"/>
</dbReference>
<evidence type="ECO:0000313" key="4">
    <source>
        <dbReference type="EMBL" id="KAK7740512.1"/>
    </source>
</evidence>
<evidence type="ECO:0000313" key="5">
    <source>
        <dbReference type="Proteomes" id="UP001320245"/>
    </source>
</evidence>
<dbReference type="InterPro" id="IPR050546">
    <property type="entry name" value="Glycosyl_Hydrlase_16"/>
</dbReference>
<organism evidence="4 5">
    <name type="scientific">Cytospora paraplurivora</name>
    <dbReference type="NCBI Taxonomy" id="2898453"/>
    <lineage>
        <taxon>Eukaryota</taxon>
        <taxon>Fungi</taxon>
        <taxon>Dikarya</taxon>
        <taxon>Ascomycota</taxon>
        <taxon>Pezizomycotina</taxon>
        <taxon>Sordariomycetes</taxon>
        <taxon>Sordariomycetidae</taxon>
        <taxon>Diaporthales</taxon>
        <taxon>Cytosporaceae</taxon>
        <taxon>Cytospora</taxon>
    </lineage>
</organism>
<dbReference type="InterPro" id="IPR000757">
    <property type="entry name" value="Beta-glucanase-like"/>
</dbReference>
<gene>
    <name evidence="4" type="ORF">SLS53_005355</name>
</gene>
<name>A0AAN9YG49_9PEZI</name>
<proteinExistence type="inferred from homology"/>
<feature type="domain" description="GH16" evidence="3">
    <location>
        <begin position="112"/>
        <end position="374"/>
    </location>
</feature>
<keyword evidence="2" id="KW-1133">Transmembrane helix</keyword>
<dbReference type="GO" id="GO:0004553">
    <property type="term" value="F:hydrolase activity, hydrolyzing O-glycosyl compounds"/>
    <property type="evidence" value="ECO:0007669"/>
    <property type="project" value="InterPro"/>
</dbReference>
<dbReference type="PANTHER" id="PTHR10963">
    <property type="entry name" value="GLYCOSYL HYDROLASE-RELATED"/>
    <property type="match status" value="1"/>
</dbReference>
<dbReference type="InterPro" id="IPR013320">
    <property type="entry name" value="ConA-like_dom_sf"/>
</dbReference>
<evidence type="ECO:0000256" key="2">
    <source>
        <dbReference type="SAM" id="Phobius"/>
    </source>
</evidence>
<accession>A0AAN9YG49</accession>
<feature type="transmembrane region" description="Helical" evidence="2">
    <location>
        <begin position="51"/>
        <end position="72"/>
    </location>
</feature>
<evidence type="ECO:0000259" key="3">
    <source>
        <dbReference type="PROSITE" id="PS51762"/>
    </source>
</evidence>
<comment type="caution">
    <text evidence="4">The sequence shown here is derived from an EMBL/GenBank/DDBJ whole genome shotgun (WGS) entry which is preliminary data.</text>
</comment>
<dbReference type="PANTHER" id="PTHR10963:SF55">
    <property type="entry name" value="GLYCOSIDE HYDROLASE FAMILY 16 PROTEIN"/>
    <property type="match status" value="1"/>
</dbReference>
<dbReference type="Pfam" id="PF00722">
    <property type="entry name" value="Glyco_hydro_16"/>
    <property type="match status" value="1"/>
</dbReference>
<dbReference type="AlphaFoldDB" id="A0AAN9YG49"/>